<dbReference type="AlphaFoldDB" id="A0A8J2KK25"/>
<keyword evidence="1" id="KW-1133">Transmembrane helix</keyword>
<organism evidence="2 3">
    <name type="scientific">Allacma fusca</name>
    <dbReference type="NCBI Taxonomy" id="39272"/>
    <lineage>
        <taxon>Eukaryota</taxon>
        <taxon>Metazoa</taxon>
        <taxon>Ecdysozoa</taxon>
        <taxon>Arthropoda</taxon>
        <taxon>Hexapoda</taxon>
        <taxon>Collembola</taxon>
        <taxon>Symphypleona</taxon>
        <taxon>Sminthuridae</taxon>
        <taxon>Allacma</taxon>
    </lineage>
</organism>
<evidence type="ECO:0000313" key="2">
    <source>
        <dbReference type="EMBL" id="CAG7815945.1"/>
    </source>
</evidence>
<keyword evidence="1" id="KW-0472">Membrane</keyword>
<gene>
    <name evidence="2" type="ORF">AFUS01_LOCUS26590</name>
</gene>
<comment type="caution">
    <text evidence="2">The sequence shown here is derived from an EMBL/GenBank/DDBJ whole genome shotgun (WGS) entry which is preliminary data.</text>
</comment>
<accession>A0A8J2KK25</accession>
<keyword evidence="3" id="KW-1185">Reference proteome</keyword>
<evidence type="ECO:0000256" key="1">
    <source>
        <dbReference type="SAM" id="Phobius"/>
    </source>
</evidence>
<feature type="transmembrane region" description="Helical" evidence="1">
    <location>
        <begin position="88"/>
        <end position="111"/>
    </location>
</feature>
<feature type="transmembrane region" description="Helical" evidence="1">
    <location>
        <begin position="20"/>
        <end position="43"/>
    </location>
</feature>
<keyword evidence="1" id="KW-0812">Transmembrane</keyword>
<proteinExistence type="predicted"/>
<evidence type="ECO:0000313" key="3">
    <source>
        <dbReference type="Proteomes" id="UP000708208"/>
    </source>
</evidence>
<sequence length="248" mass="27246">MQERLICCCGSSGWSRVIGWFQTIGNAVMVLLVGYQLGLVTYFTASNPEILDDADPIKAETAEAGEQVMKSLKTSRILQLRPDLLRAWIIYAHVGLIAGLVILTSRCFYAADSIELGVHIVSMALSVLIQGVVLMTTLWVTTARSEEMDMMEGADGELAAADNFNLGCGDCGTKCKFMCGSRRFRLCCLQYMKKRSHHPALKRDFIPETAKLTGYNSENPVRQVLTGMVPPLNLISYEDGGKVYGGEC</sequence>
<reference evidence="2" key="1">
    <citation type="submission" date="2021-06" db="EMBL/GenBank/DDBJ databases">
        <authorList>
            <person name="Hodson N. C."/>
            <person name="Mongue J. A."/>
            <person name="Jaron S. K."/>
        </authorList>
    </citation>
    <scope>NUCLEOTIDE SEQUENCE</scope>
</reference>
<dbReference type="OrthoDB" id="8195871at2759"/>
<feature type="transmembrane region" description="Helical" evidence="1">
    <location>
        <begin position="117"/>
        <end position="141"/>
    </location>
</feature>
<dbReference type="Proteomes" id="UP000708208">
    <property type="component" value="Unassembled WGS sequence"/>
</dbReference>
<protein>
    <submittedName>
        <fullName evidence="2">Uncharacterized protein</fullName>
    </submittedName>
</protein>
<name>A0A8J2KK25_9HEXA</name>
<dbReference type="EMBL" id="CAJVCH010357107">
    <property type="protein sequence ID" value="CAG7815945.1"/>
    <property type="molecule type" value="Genomic_DNA"/>
</dbReference>